<name>A0A1X7SPL0_AMPQE</name>
<protein>
    <submittedName>
        <fullName evidence="1">Uncharacterized protein</fullName>
    </submittedName>
</protein>
<dbReference type="InParanoid" id="A0A1X7SPL0"/>
<reference evidence="1" key="1">
    <citation type="submission" date="2017-05" db="UniProtKB">
        <authorList>
            <consortium name="EnsemblMetazoa"/>
        </authorList>
    </citation>
    <scope>IDENTIFICATION</scope>
</reference>
<dbReference type="AlphaFoldDB" id="A0A1X7SPL0"/>
<evidence type="ECO:0000313" key="1">
    <source>
        <dbReference type="EnsemblMetazoa" id="Aqu2.1.04039_001"/>
    </source>
</evidence>
<organism evidence="1">
    <name type="scientific">Amphimedon queenslandica</name>
    <name type="common">Sponge</name>
    <dbReference type="NCBI Taxonomy" id="400682"/>
    <lineage>
        <taxon>Eukaryota</taxon>
        <taxon>Metazoa</taxon>
        <taxon>Porifera</taxon>
        <taxon>Demospongiae</taxon>
        <taxon>Heteroscleromorpha</taxon>
        <taxon>Haplosclerida</taxon>
        <taxon>Niphatidae</taxon>
        <taxon>Amphimedon</taxon>
    </lineage>
</organism>
<proteinExistence type="predicted"/>
<dbReference type="EnsemblMetazoa" id="Aqu2.1.04039_001">
    <property type="protein sequence ID" value="Aqu2.1.04039_001"/>
    <property type="gene ID" value="Aqu2.1.04039"/>
</dbReference>
<accession>A0A1X7SPL0</accession>
<sequence length="85" mass="9532">MDMLEIVTGYCLDKNPHALRHTQRLIGRTESVKLEKLHKGKDSAPPEEGYADAVEGTMPLPSLEHAVQAAKPQIWYLRCKPVDHA</sequence>